<dbReference type="EMBL" id="JARACI010000855">
    <property type="protein sequence ID" value="MDD9206342.1"/>
    <property type="molecule type" value="Genomic_DNA"/>
</dbReference>
<feature type="domain" description="HTH marR-type" evidence="5">
    <location>
        <begin position="37"/>
        <end position="167"/>
    </location>
</feature>
<evidence type="ECO:0000256" key="3">
    <source>
        <dbReference type="ARBA" id="ARBA00023163"/>
    </source>
</evidence>
<reference evidence="6" key="1">
    <citation type="submission" date="2023-02" db="EMBL/GenBank/DDBJ databases">
        <title>Georgenia sp.10Sc9-8, isolated from a soil sample collected from the Taklamakan desert.</title>
        <authorList>
            <person name="Liu S."/>
        </authorList>
    </citation>
    <scope>NUCLEOTIDE SEQUENCE</scope>
    <source>
        <strain evidence="6">10Sc9-8</strain>
    </source>
</reference>
<dbReference type="InterPro" id="IPR036388">
    <property type="entry name" value="WH-like_DNA-bd_sf"/>
</dbReference>
<protein>
    <submittedName>
        <fullName evidence="6">MarR family transcriptional regulator</fullName>
    </submittedName>
</protein>
<dbReference type="PANTHER" id="PTHR33164:SF43">
    <property type="entry name" value="HTH-TYPE TRANSCRIPTIONAL REPRESSOR YETL"/>
    <property type="match status" value="1"/>
</dbReference>
<evidence type="ECO:0000256" key="4">
    <source>
        <dbReference type="SAM" id="MobiDB-lite"/>
    </source>
</evidence>
<evidence type="ECO:0000256" key="1">
    <source>
        <dbReference type="ARBA" id="ARBA00023015"/>
    </source>
</evidence>
<organism evidence="6 7">
    <name type="scientific">Georgenia halotolerans</name>
    <dbReference type="NCBI Taxonomy" id="3028317"/>
    <lineage>
        <taxon>Bacteria</taxon>
        <taxon>Bacillati</taxon>
        <taxon>Actinomycetota</taxon>
        <taxon>Actinomycetes</taxon>
        <taxon>Micrococcales</taxon>
        <taxon>Bogoriellaceae</taxon>
        <taxon>Georgenia</taxon>
    </lineage>
</organism>
<dbReference type="InterPro" id="IPR000835">
    <property type="entry name" value="HTH_MarR-typ"/>
</dbReference>
<dbReference type="PRINTS" id="PR00598">
    <property type="entry name" value="HTHMARR"/>
</dbReference>
<gene>
    <name evidence="6" type="ORF">PU560_07655</name>
</gene>
<evidence type="ECO:0000256" key="2">
    <source>
        <dbReference type="ARBA" id="ARBA00023125"/>
    </source>
</evidence>
<dbReference type="InterPro" id="IPR023187">
    <property type="entry name" value="Tscrpt_reg_MarR-type_CS"/>
</dbReference>
<evidence type="ECO:0000313" key="6">
    <source>
        <dbReference type="EMBL" id="MDD9206342.1"/>
    </source>
</evidence>
<dbReference type="PROSITE" id="PS50995">
    <property type="entry name" value="HTH_MARR_2"/>
    <property type="match status" value="1"/>
</dbReference>
<dbReference type="InterPro" id="IPR011991">
    <property type="entry name" value="ArsR-like_HTH"/>
</dbReference>
<evidence type="ECO:0000259" key="5">
    <source>
        <dbReference type="PROSITE" id="PS50995"/>
    </source>
</evidence>
<dbReference type="InterPro" id="IPR036390">
    <property type="entry name" value="WH_DNA-bd_sf"/>
</dbReference>
<keyword evidence="2" id="KW-0238">DNA-binding</keyword>
<dbReference type="InterPro" id="IPR039422">
    <property type="entry name" value="MarR/SlyA-like"/>
</dbReference>
<name>A0ABT5TWA2_9MICO</name>
<keyword evidence="7" id="KW-1185">Reference proteome</keyword>
<keyword evidence="1" id="KW-0805">Transcription regulation</keyword>
<dbReference type="Gene3D" id="1.10.10.10">
    <property type="entry name" value="Winged helix-like DNA-binding domain superfamily/Winged helix DNA-binding domain"/>
    <property type="match status" value="1"/>
</dbReference>
<dbReference type="PROSITE" id="PS01117">
    <property type="entry name" value="HTH_MARR_1"/>
    <property type="match status" value="1"/>
</dbReference>
<dbReference type="SUPFAM" id="SSF46785">
    <property type="entry name" value="Winged helix' DNA-binding domain"/>
    <property type="match status" value="1"/>
</dbReference>
<keyword evidence="3" id="KW-0804">Transcription</keyword>
<dbReference type="Pfam" id="PF12802">
    <property type="entry name" value="MarR_2"/>
    <property type="match status" value="1"/>
</dbReference>
<evidence type="ECO:0000313" key="7">
    <source>
        <dbReference type="Proteomes" id="UP001165561"/>
    </source>
</evidence>
<accession>A0ABT5TWA2</accession>
<dbReference type="PANTHER" id="PTHR33164">
    <property type="entry name" value="TRANSCRIPTIONAL REGULATOR, MARR FAMILY"/>
    <property type="match status" value="1"/>
</dbReference>
<dbReference type="CDD" id="cd00090">
    <property type="entry name" value="HTH_ARSR"/>
    <property type="match status" value="1"/>
</dbReference>
<proteinExistence type="predicted"/>
<dbReference type="SMART" id="SM00347">
    <property type="entry name" value="HTH_MARR"/>
    <property type="match status" value="1"/>
</dbReference>
<feature type="region of interest" description="Disordered" evidence="4">
    <location>
        <begin position="1"/>
        <end position="41"/>
    </location>
</feature>
<dbReference type="Proteomes" id="UP001165561">
    <property type="component" value="Unassembled WGS sequence"/>
</dbReference>
<comment type="caution">
    <text evidence="6">The sequence shown here is derived from an EMBL/GenBank/DDBJ whole genome shotgun (WGS) entry which is preliminary data.</text>
</comment>
<sequence>MTAQEAGRTETTDTADTVRAPNDGSARGPGVGTPPADWPTGRLLSTAARRVERAWDAYLDQWSLTHASLPVLAVLAGAPRSQRELAAALEVTEQTVSRMLVRLERTGYVRRQANTEDRRRRVVALTEAGRTALEHLNDPTAVERLLPAGLTATDIAQLRRLLVRMLSDGEG</sequence>